<dbReference type="SMART" id="SM00829">
    <property type="entry name" value="PKS_ER"/>
    <property type="match status" value="1"/>
</dbReference>
<dbReference type="Gene3D" id="3.90.180.10">
    <property type="entry name" value="Medium-chain alcohol dehydrogenases, catalytic domain"/>
    <property type="match status" value="1"/>
</dbReference>
<dbReference type="RefSeq" id="WP_222580880.1">
    <property type="nucleotide sequence ID" value="NZ_JAHVHU010000013.1"/>
</dbReference>
<dbReference type="EMBL" id="JAHVHU010000013">
    <property type="protein sequence ID" value="MBY5959345.1"/>
    <property type="molecule type" value="Genomic_DNA"/>
</dbReference>
<dbReference type="AlphaFoldDB" id="A0A953HVQ5"/>
<dbReference type="PANTHER" id="PTHR11695:SF294">
    <property type="entry name" value="RETICULON-4-INTERACTING PROTEIN 1, MITOCHONDRIAL"/>
    <property type="match status" value="1"/>
</dbReference>
<keyword evidence="3" id="KW-1185">Reference proteome</keyword>
<protein>
    <submittedName>
        <fullName evidence="2">NADP-dependent oxidoreductase</fullName>
    </submittedName>
</protein>
<comment type="caution">
    <text evidence="2">The sequence shown here is derived from an EMBL/GenBank/DDBJ whole genome shotgun (WGS) entry which is preliminary data.</text>
</comment>
<dbReference type="CDD" id="cd05289">
    <property type="entry name" value="MDR_like_2"/>
    <property type="match status" value="1"/>
</dbReference>
<dbReference type="GO" id="GO:0016491">
    <property type="term" value="F:oxidoreductase activity"/>
    <property type="evidence" value="ECO:0007669"/>
    <property type="project" value="InterPro"/>
</dbReference>
<dbReference type="SUPFAM" id="SSF50129">
    <property type="entry name" value="GroES-like"/>
    <property type="match status" value="1"/>
</dbReference>
<dbReference type="InterPro" id="IPR011032">
    <property type="entry name" value="GroES-like_sf"/>
</dbReference>
<accession>A0A953HVQ5</accession>
<evidence type="ECO:0000313" key="3">
    <source>
        <dbReference type="Proteomes" id="UP000753961"/>
    </source>
</evidence>
<dbReference type="InterPro" id="IPR036291">
    <property type="entry name" value="NAD(P)-bd_dom_sf"/>
</dbReference>
<dbReference type="Gene3D" id="3.40.50.720">
    <property type="entry name" value="NAD(P)-binding Rossmann-like Domain"/>
    <property type="match status" value="1"/>
</dbReference>
<gene>
    <name evidence="2" type="ORF">KUV50_14435</name>
</gene>
<dbReference type="InterPro" id="IPR050700">
    <property type="entry name" value="YIM1/Zinc_Alcohol_DH_Fams"/>
</dbReference>
<reference evidence="2" key="1">
    <citation type="submission" date="2021-06" db="EMBL/GenBank/DDBJ databases">
        <title>44 bacteria genomes isolated from Dapeng, Shenzhen.</title>
        <authorList>
            <person name="Zheng W."/>
            <person name="Yu S."/>
            <person name="Huang Y."/>
        </authorList>
    </citation>
    <scope>NUCLEOTIDE SEQUENCE</scope>
    <source>
        <strain evidence="2">DP5N28-2</strain>
    </source>
</reference>
<dbReference type="Proteomes" id="UP000753961">
    <property type="component" value="Unassembled WGS sequence"/>
</dbReference>
<dbReference type="Pfam" id="PF13602">
    <property type="entry name" value="ADH_zinc_N_2"/>
    <property type="match status" value="1"/>
</dbReference>
<proteinExistence type="predicted"/>
<evidence type="ECO:0000259" key="1">
    <source>
        <dbReference type="SMART" id="SM00829"/>
    </source>
</evidence>
<name>A0A953HVQ5_9BACT</name>
<dbReference type="Pfam" id="PF08240">
    <property type="entry name" value="ADH_N"/>
    <property type="match status" value="1"/>
</dbReference>
<dbReference type="PANTHER" id="PTHR11695">
    <property type="entry name" value="ALCOHOL DEHYDROGENASE RELATED"/>
    <property type="match status" value="1"/>
</dbReference>
<sequence length="304" mass="33152">MKAILIHEYAYDAEMTYTEVERPEPKADEVLVKVHAAAVNPIDWKIRGGRGRKFGMEMPLILGADFAGRVEKTGSKIEKFKSGDAVYGKILVGCYAEYVIVKENELVRKPENFDFEEAASIPMGALTSWQAVFDKAQLKSGQKLLVHGASGSVGSMAVQIAKAKGAYVIGTASGHNQDFVESLGVDEFVDYTSTAFEDVEKDVDVVLDPIGGDTHERSYKVLKKGGILVSLVQQPSDELMEKYQVKALIMASQPNPEQMNEITELVEAGKIKTKVGKVLPLSEAEKGLRMSKEGSVLGKIVLVP</sequence>
<dbReference type="SUPFAM" id="SSF51735">
    <property type="entry name" value="NAD(P)-binding Rossmann-fold domains"/>
    <property type="match status" value="1"/>
</dbReference>
<dbReference type="InterPro" id="IPR013154">
    <property type="entry name" value="ADH-like_N"/>
</dbReference>
<organism evidence="2 3">
    <name type="scientific">Membranihabitans marinus</name>
    <dbReference type="NCBI Taxonomy" id="1227546"/>
    <lineage>
        <taxon>Bacteria</taxon>
        <taxon>Pseudomonadati</taxon>
        <taxon>Bacteroidota</taxon>
        <taxon>Saprospiria</taxon>
        <taxon>Saprospirales</taxon>
        <taxon>Saprospiraceae</taxon>
        <taxon>Membranihabitans</taxon>
    </lineage>
</organism>
<dbReference type="InterPro" id="IPR020843">
    <property type="entry name" value="ER"/>
</dbReference>
<feature type="domain" description="Enoyl reductase (ER)" evidence="1">
    <location>
        <begin position="12"/>
        <end position="302"/>
    </location>
</feature>
<evidence type="ECO:0000313" key="2">
    <source>
        <dbReference type="EMBL" id="MBY5959345.1"/>
    </source>
</evidence>